<keyword evidence="3 6" id="KW-0547">Nucleotide-binding</keyword>
<dbReference type="GO" id="GO:0033316">
    <property type="term" value="P:meiotic spindle assembly checkpoint signaling"/>
    <property type="evidence" value="ECO:0007669"/>
    <property type="project" value="TreeGrafter"/>
</dbReference>
<dbReference type="InterPro" id="IPR008271">
    <property type="entry name" value="Ser/Thr_kinase_AS"/>
</dbReference>
<evidence type="ECO:0000256" key="8">
    <source>
        <dbReference type="SAM" id="MobiDB-lite"/>
    </source>
</evidence>
<dbReference type="GO" id="GO:0007094">
    <property type="term" value="P:mitotic spindle assembly checkpoint signaling"/>
    <property type="evidence" value="ECO:0007669"/>
    <property type="project" value="TreeGrafter"/>
</dbReference>
<dbReference type="CDD" id="cd14131">
    <property type="entry name" value="PKc_Mps1"/>
    <property type="match status" value="1"/>
</dbReference>
<feature type="region of interest" description="Disordered" evidence="8">
    <location>
        <begin position="169"/>
        <end position="312"/>
    </location>
</feature>
<dbReference type="OrthoDB" id="20524at2759"/>
<accession>A0A9P0QKB5</accession>
<evidence type="ECO:0000256" key="2">
    <source>
        <dbReference type="ARBA" id="ARBA00022679"/>
    </source>
</evidence>
<dbReference type="Pfam" id="PF00069">
    <property type="entry name" value="Pkinase"/>
    <property type="match status" value="1"/>
</dbReference>
<dbReference type="SUPFAM" id="SSF56112">
    <property type="entry name" value="Protein kinase-like (PK-like)"/>
    <property type="match status" value="1"/>
</dbReference>
<feature type="domain" description="Protein kinase" evidence="9">
    <location>
        <begin position="452"/>
        <end position="746"/>
    </location>
</feature>
<dbReference type="Proteomes" id="UP000837801">
    <property type="component" value="Unassembled WGS sequence"/>
</dbReference>
<sequence length="796" mass="89813">MALRDITQVENNIPKTGTFKRNLLNLHGDDDNTFLPPVLSSYAISLLGEVNANKSPQQQQQQQHRQQHQLPNQHDDSSKPTTITGIYELDFPDNEHRNSLRNKLSVHFSESKEQQHQLQQRAQDRTNNSTNNNSNFSVYQDYENNFSSHSSMTTNNQTISEVNEEMNDSLHNHQSNNSTGIHSNNSPKSLPSGGNEVDTQKSGHSQVHSIRKFRGSKRFGKLLGPPKRSKPQSIENTVEPSNSNSNFYASNLTTPPPSYNVDFSPRLKTPTNEHQMNNGNIHETPPNFPIQEKSDTERPKVNSPHPKASLNDEHKQDEFGFMSSQKSEELRERIEQQKLLNELERQRLKQLERMNKLDDIVMTGQESKDDQDALRKENMFKEVNVERERELANKRVHEDIEFRKPKTPRVSPSLERPREVPVPMVQAPPQPQPRAASASSKKKTITINGVQYEKLELLGRGGTSKVYKVKSLSSNKLYAIKKVTFDQFDETCVKGFKGEIDLLLKLKNLERVVQIADYAIGEGSIYVVMECGDVDLAHVLQNKISMSQKLDLNFVKFHSIEILKCVLAVHQAGIVHSDLKPANFLFVRGILKIIDFGIANAVPDHTSNIYRESQIGTPNYMAPEAYIEVNQSFPGLPDDSYINSGHGGKNSKNTWKVGMPSDVWSCGCIIYQMIYGKPPYGHYSGNQRIMAIMNPQVRIQYAATGIGGVKVPVSAIELMKKCLARNPNERLTIEQCLNSDFLHPKIVNEGYIRDLVHSAVNFGINNRAGGSGIITAEIYDKLVDGVLKQIEELNYG</sequence>
<feature type="compositionally biased region" description="Low complexity" evidence="8">
    <location>
        <begin position="116"/>
        <end position="135"/>
    </location>
</feature>
<dbReference type="GO" id="GO:0000776">
    <property type="term" value="C:kinetochore"/>
    <property type="evidence" value="ECO:0007669"/>
    <property type="project" value="TreeGrafter"/>
</dbReference>
<dbReference type="PANTHER" id="PTHR22974">
    <property type="entry name" value="MIXED LINEAGE PROTEIN KINASE"/>
    <property type="match status" value="1"/>
</dbReference>
<dbReference type="Gene3D" id="1.10.510.10">
    <property type="entry name" value="Transferase(Phosphotransferase) domain 1"/>
    <property type="match status" value="1"/>
</dbReference>
<dbReference type="EMBL" id="CAKXYY010000002">
    <property type="protein sequence ID" value="CAH2350697.1"/>
    <property type="molecule type" value="Genomic_DNA"/>
</dbReference>
<dbReference type="PROSITE" id="PS00108">
    <property type="entry name" value="PROTEIN_KINASE_ST"/>
    <property type="match status" value="1"/>
</dbReference>
<organism evidence="10 11">
    <name type="scientific">[Candida] railenensis</name>
    <dbReference type="NCBI Taxonomy" id="45579"/>
    <lineage>
        <taxon>Eukaryota</taxon>
        <taxon>Fungi</taxon>
        <taxon>Dikarya</taxon>
        <taxon>Ascomycota</taxon>
        <taxon>Saccharomycotina</taxon>
        <taxon>Pichiomycetes</taxon>
        <taxon>Debaryomycetaceae</taxon>
        <taxon>Kurtzmaniella</taxon>
    </lineage>
</organism>
<dbReference type="Gene3D" id="3.30.200.20">
    <property type="entry name" value="Phosphorylase Kinase, domain 1"/>
    <property type="match status" value="1"/>
</dbReference>
<dbReference type="PROSITE" id="PS50011">
    <property type="entry name" value="PROTEIN_KINASE_DOM"/>
    <property type="match status" value="1"/>
</dbReference>
<feature type="compositionally biased region" description="Basic residues" evidence="8">
    <location>
        <begin position="209"/>
        <end position="220"/>
    </location>
</feature>
<feature type="binding site" evidence="6">
    <location>
        <position position="482"/>
    </location>
    <ligand>
        <name>ATP</name>
        <dbReference type="ChEBI" id="CHEBI:30616"/>
    </ligand>
</feature>
<evidence type="ECO:0000256" key="1">
    <source>
        <dbReference type="ARBA" id="ARBA00022527"/>
    </source>
</evidence>
<dbReference type="GO" id="GO:0005634">
    <property type="term" value="C:nucleus"/>
    <property type="evidence" value="ECO:0007669"/>
    <property type="project" value="TreeGrafter"/>
</dbReference>
<dbReference type="FunFam" id="3.30.200.20:FF:000131">
    <property type="entry name" value="Dual specificity protein kinase TTK"/>
    <property type="match status" value="1"/>
</dbReference>
<reference evidence="10" key="1">
    <citation type="submission" date="2022-03" db="EMBL/GenBank/DDBJ databases">
        <authorList>
            <person name="Legras J.-L."/>
            <person name="Devillers H."/>
            <person name="Grondin C."/>
        </authorList>
    </citation>
    <scope>NUCLEOTIDE SEQUENCE</scope>
    <source>
        <strain evidence="10">CLIB 1423</strain>
    </source>
</reference>
<keyword evidence="7" id="KW-0175">Coiled coil</keyword>
<dbReference type="InterPro" id="IPR011009">
    <property type="entry name" value="Kinase-like_dom_sf"/>
</dbReference>
<evidence type="ECO:0000313" key="10">
    <source>
        <dbReference type="EMBL" id="CAH2350697.1"/>
    </source>
</evidence>
<name>A0A9P0QKB5_9ASCO</name>
<dbReference type="PROSITE" id="PS00107">
    <property type="entry name" value="PROTEIN_KINASE_ATP"/>
    <property type="match status" value="1"/>
</dbReference>
<evidence type="ECO:0000256" key="6">
    <source>
        <dbReference type="PROSITE-ProRule" id="PRU10141"/>
    </source>
</evidence>
<keyword evidence="1" id="KW-0723">Serine/threonine-protein kinase</keyword>
<feature type="region of interest" description="Disordered" evidence="8">
    <location>
        <begin position="404"/>
        <end position="441"/>
    </location>
</feature>
<keyword evidence="4 10" id="KW-0418">Kinase</keyword>
<evidence type="ECO:0000256" key="4">
    <source>
        <dbReference type="ARBA" id="ARBA00022777"/>
    </source>
</evidence>
<dbReference type="InterPro" id="IPR017441">
    <property type="entry name" value="Protein_kinase_ATP_BS"/>
</dbReference>
<evidence type="ECO:0000313" key="11">
    <source>
        <dbReference type="Proteomes" id="UP000837801"/>
    </source>
</evidence>
<feature type="region of interest" description="Disordered" evidence="8">
    <location>
        <begin position="108"/>
        <end position="138"/>
    </location>
</feature>
<dbReference type="GO" id="GO:0098813">
    <property type="term" value="P:nuclear chromosome segregation"/>
    <property type="evidence" value="ECO:0007669"/>
    <property type="project" value="UniProtKB-ARBA"/>
</dbReference>
<keyword evidence="11" id="KW-1185">Reference proteome</keyword>
<dbReference type="GO" id="GO:0030447">
    <property type="term" value="P:filamentous growth"/>
    <property type="evidence" value="ECO:0007669"/>
    <property type="project" value="UniProtKB-ARBA"/>
</dbReference>
<proteinExistence type="predicted"/>
<dbReference type="PANTHER" id="PTHR22974:SF21">
    <property type="entry name" value="DUAL SPECIFICITY PROTEIN KINASE TTK"/>
    <property type="match status" value="1"/>
</dbReference>
<comment type="caution">
    <text evidence="10">The sequence shown here is derived from an EMBL/GenBank/DDBJ whole genome shotgun (WGS) entry which is preliminary data.</text>
</comment>
<dbReference type="SMART" id="SM00220">
    <property type="entry name" value="S_TKc"/>
    <property type="match status" value="1"/>
</dbReference>
<keyword evidence="2" id="KW-0808">Transferase</keyword>
<feature type="coiled-coil region" evidence="7">
    <location>
        <begin position="326"/>
        <end position="360"/>
    </location>
</feature>
<feature type="compositionally biased region" description="Polar residues" evidence="8">
    <location>
        <begin position="231"/>
        <end position="253"/>
    </location>
</feature>
<dbReference type="InterPro" id="IPR027084">
    <property type="entry name" value="Mps1_cat"/>
</dbReference>
<dbReference type="GO" id="GO:0004674">
    <property type="term" value="F:protein serine/threonine kinase activity"/>
    <property type="evidence" value="ECO:0007669"/>
    <property type="project" value="UniProtKB-KW"/>
</dbReference>
<dbReference type="InterPro" id="IPR000719">
    <property type="entry name" value="Prot_kinase_dom"/>
</dbReference>
<evidence type="ECO:0000259" key="9">
    <source>
        <dbReference type="PROSITE" id="PS50011"/>
    </source>
</evidence>
<gene>
    <name evidence="10" type="ORF">CLIB1423_02S03070</name>
</gene>
<feature type="compositionally biased region" description="Polar residues" evidence="8">
    <location>
        <begin position="269"/>
        <end position="281"/>
    </location>
</feature>
<feature type="region of interest" description="Disordered" evidence="8">
    <location>
        <begin position="53"/>
        <end position="84"/>
    </location>
</feature>
<evidence type="ECO:0000256" key="3">
    <source>
        <dbReference type="ARBA" id="ARBA00022741"/>
    </source>
</evidence>
<evidence type="ECO:0000256" key="5">
    <source>
        <dbReference type="ARBA" id="ARBA00022840"/>
    </source>
</evidence>
<protein>
    <submittedName>
        <fullName evidence="10">Serine/threonine-protein kinase Mps1p</fullName>
    </submittedName>
</protein>
<feature type="compositionally biased region" description="Polar residues" evidence="8">
    <location>
        <begin position="172"/>
        <end position="189"/>
    </location>
</feature>
<evidence type="ECO:0000256" key="7">
    <source>
        <dbReference type="SAM" id="Coils"/>
    </source>
</evidence>
<dbReference type="AlphaFoldDB" id="A0A9P0QKB5"/>
<dbReference type="GO" id="GO:0005524">
    <property type="term" value="F:ATP binding"/>
    <property type="evidence" value="ECO:0007669"/>
    <property type="project" value="UniProtKB-UniRule"/>
</dbReference>
<dbReference type="GO" id="GO:0004712">
    <property type="term" value="F:protein serine/threonine/tyrosine kinase activity"/>
    <property type="evidence" value="ECO:0007669"/>
    <property type="project" value="TreeGrafter"/>
</dbReference>
<dbReference type="GO" id="GO:0034501">
    <property type="term" value="P:protein localization to kinetochore"/>
    <property type="evidence" value="ECO:0007669"/>
    <property type="project" value="TreeGrafter"/>
</dbReference>
<keyword evidence="5 6" id="KW-0067">ATP-binding</keyword>